<dbReference type="InterPro" id="IPR052894">
    <property type="entry name" value="AsmA-related"/>
</dbReference>
<dbReference type="GO" id="GO:0090313">
    <property type="term" value="P:regulation of protein targeting to membrane"/>
    <property type="evidence" value="ECO:0007669"/>
    <property type="project" value="TreeGrafter"/>
</dbReference>
<evidence type="ECO:0000313" key="4">
    <source>
        <dbReference type="Proteomes" id="UP000554286"/>
    </source>
</evidence>
<dbReference type="AlphaFoldDB" id="A0A7W6WAW1"/>
<feature type="region of interest" description="Disordered" evidence="1">
    <location>
        <begin position="522"/>
        <end position="553"/>
    </location>
</feature>
<comment type="caution">
    <text evidence="3">The sequence shown here is derived from an EMBL/GenBank/DDBJ whole genome shotgun (WGS) entry which is preliminary data.</text>
</comment>
<dbReference type="Pfam" id="PF05170">
    <property type="entry name" value="AsmA"/>
    <property type="match status" value="2"/>
</dbReference>
<name>A0A7W6WAW1_9PROT</name>
<dbReference type="PANTHER" id="PTHR30441:SF4">
    <property type="entry name" value="PROTEIN ASMA"/>
    <property type="match status" value="1"/>
</dbReference>
<dbReference type="RefSeq" id="WP_184046717.1">
    <property type="nucleotide sequence ID" value="NZ_JACIGK010000025.1"/>
</dbReference>
<organism evidence="3 4">
    <name type="scientific">Roseospira visakhapatnamensis</name>
    <dbReference type="NCBI Taxonomy" id="390880"/>
    <lineage>
        <taxon>Bacteria</taxon>
        <taxon>Pseudomonadati</taxon>
        <taxon>Pseudomonadota</taxon>
        <taxon>Alphaproteobacteria</taxon>
        <taxon>Rhodospirillales</taxon>
        <taxon>Rhodospirillaceae</taxon>
        <taxon>Roseospira</taxon>
    </lineage>
</organism>
<keyword evidence="4" id="KW-1185">Reference proteome</keyword>
<feature type="region of interest" description="Disordered" evidence="1">
    <location>
        <begin position="127"/>
        <end position="163"/>
    </location>
</feature>
<feature type="region of interest" description="Disordered" evidence="1">
    <location>
        <begin position="854"/>
        <end position="887"/>
    </location>
</feature>
<evidence type="ECO:0000256" key="1">
    <source>
        <dbReference type="SAM" id="MobiDB-lite"/>
    </source>
</evidence>
<dbReference type="Proteomes" id="UP000554286">
    <property type="component" value="Unassembled WGS sequence"/>
</dbReference>
<dbReference type="GO" id="GO:0005886">
    <property type="term" value="C:plasma membrane"/>
    <property type="evidence" value="ECO:0007669"/>
    <property type="project" value="TreeGrafter"/>
</dbReference>
<evidence type="ECO:0000259" key="2">
    <source>
        <dbReference type="Pfam" id="PF05170"/>
    </source>
</evidence>
<accession>A0A7W6WAW1</accession>
<protein>
    <submittedName>
        <fullName evidence="3">Uncharacterized protein involved in outer membrane biogenesis</fullName>
    </submittedName>
</protein>
<reference evidence="3 4" key="1">
    <citation type="submission" date="2020-08" db="EMBL/GenBank/DDBJ databases">
        <title>Genome sequencing of Purple Non-Sulfur Bacteria from various extreme environments.</title>
        <authorList>
            <person name="Mayer M."/>
        </authorList>
    </citation>
    <scope>NUCLEOTIDE SEQUENCE [LARGE SCALE GENOMIC DNA]</scope>
    <source>
        <strain evidence="3 4">JA131</strain>
    </source>
</reference>
<proteinExistence type="predicted"/>
<gene>
    <name evidence="3" type="ORF">GGD89_003020</name>
</gene>
<evidence type="ECO:0000313" key="3">
    <source>
        <dbReference type="EMBL" id="MBB4267379.1"/>
    </source>
</evidence>
<dbReference type="PANTHER" id="PTHR30441">
    <property type="entry name" value="DUF748 DOMAIN-CONTAINING PROTEIN"/>
    <property type="match status" value="1"/>
</dbReference>
<dbReference type="EMBL" id="JACIGK010000025">
    <property type="protein sequence ID" value="MBB4267379.1"/>
    <property type="molecule type" value="Genomic_DNA"/>
</dbReference>
<feature type="compositionally biased region" description="Low complexity" evidence="1">
    <location>
        <begin position="131"/>
        <end position="147"/>
    </location>
</feature>
<feature type="domain" description="AsmA" evidence="2">
    <location>
        <begin position="497"/>
        <end position="738"/>
    </location>
</feature>
<sequence>MRLSTVLALILGLIVLLVGGVAVFLATLDVGRYKADIVALMEDQTGRRVAIDGDLDLSLGLAPALVVEDVHLGNADWAQDDDMVSVGRLEAQVALLPLLSGDLRVVRLVLADAAVWLETDAEGRGNWALGPTDTTEAADTPADPPADIVADVPGETPTRTTPPARLDIQDVRLENAILILRDGARDRTLTLELDTAVLTGAGVDTPLDVDLAGRYNGLAFSAEGTMGALTALGAPRAGAEPTAPPAPPWPLDLTAEVAGATITVNGAIAQPTEARGLDLTVSARGSQIADLAALGPVIDQDLTLPAVGAYDVTLQLTGDAAALAVPMLEASLGTLPLLKATATGSIDNLSAGDGVTLLVAAEGGEVADLLRLPALAAAAGDGQDLPMLGPFRVSATVAGGPDDLTVKDIDLGVGPPEGLRLTAVGAVADAVAASGLDLTVALTAPDPARLTELGIPIAVPVQASAQVSDIDGGYRLADLRAALGRSHLTGDLDARLDGPRPHLSGRLVAPLLDLAEITGAPAPETRAVPDPSASTPSLPTPAPTGTGGATVIPDTPLPLDGLSAVDADLSIRVEHAVLPNGMTLDDVDLGVTLADGALTLDPLRTGVADGTVTGTMTLTPTGNGAAALRVDLTGDGVTLGTLARQMGQGDLVQGGPSRLRLNLAGQGATPRQIAGTLDGRVLLHTVDARLNNRALDWAGADVSTQVIRTINPFGTEEATTPVRCLVVNMTASEGVLSSDHGLALETDRMVVGGAGGFDLGAERLSVKIAPAAREGIGLERGLGRIVELFAVTGPFAAPSLVLDAREAVRTGLRTAASAAGALATGGLSLVGEDLAANLLGGSGAEMEPCLVALGEKEPGQGGGAPAEAGDGSTVDALEDGARDQVDAVREQAEEAIDDLTDQLPGPAGEALGGGLRRLLNQ</sequence>
<feature type="domain" description="AsmA" evidence="2">
    <location>
        <begin position="6"/>
        <end position="273"/>
    </location>
</feature>
<dbReference type="InterPro" id="IPR007844">
    <property type="entry name" value="AsmA"/>
</dbReference>